<protein>
    <submittedName>
        <fullName evidence="1">Uncharacterized protein</fullName>
    </submittedName>
</protein>
<organism evidence="1 2">
    <name type="scientific">Acanthoscelides obtectus</name>
    <name type="common">Bean weevil</name>
    <name type="synonym">Bruchus obtectus</name>
    <dbReference type="NCBI Taxonomy" id="200917"/>
    <lineage>
        <taxon>Eukaryota</taxon>
        <taxon>Metazoa</taxon>
        <taxon>Ecdysozoa</taxon>
        <taxon>Arthropoda</taxon>
        <taxon>Hexapoda</taxon>
        <taxon>Insecta</taxon>
        <taxon>Pterygota</taxon>
        <taxon>Neoptera</taxon>
        <taxon>Endopterygota</taxon>
        <taxon>Coleoptera</taxon>
        <taxon>Polyphaga</taxon>
        <taxon>Cucujiformia</taxon>
        <taxon>Chrysomeloidea</taxon>
        <taxon>Chrysomelidae</taxon>
        <taxon>Bruchinae</taxon>
        <taxon>Bruchini</taxon>
        <taxon>Acanthoscelides</taxon>
    </lineage>
</organism>
<dbReference type="Proteomes" id="UP001152888">
    <property type="component" value="Unassembled WGS sequence"/>
</dbReference>
<evidence type="ECO:0000313" key="1">
    <source>
        <dbReference type="EMBL" id="CAH1997744.1"/>
    </source>
</evidence>
<reference evidence="1" key="1">
    <citation type="submission" date="2022-03" db="EMBL/GenBank/DDBJ databases">
        <authorList>
            <person name="Sayadi A."/>
        </authorList>
    </citation>
    <scope>NUCLEOTIDE SEQUENCE</scope>
</reference>
<sequence>MEFVLIGIGSCCPPKVIHLVSSDTEFIKKLLNASAASLDDAEKTFPSLSEIISGTCFFVCFELAILLS</sequence>
<comment type="caution">
    <text evidence="1">The sequence shown here is derived from an EMBL/GenBank/DDBJ whole genome shotgun (WGS) entry which is preliminary data.</text>
</comment>
<keyword evidence="2" id="KW-1185">Reference proteome</keyword>
<evidence type="ECO:0000313" key="2">
    <source>
        <dbReference type="Proteomes" id="UP001152888"/>
    </source>
</evidence>
<name>A0A9P0LQ17_ACAOB</name>
<dbReference type="EMBL" id="CAKOFQ010007301">
    <property type="protein sequence ID" value="CAH1997744.1"/>
    <property type="molecule type" value="Genomic_DNA"/>
</dbReference>
<proteinExistence type="predicted"/>
<gene>
    <name evidence="1" type="ORF">ACAOBT_LOCUS23938</name>
</gene>
<dbReference type="AlphaFoldDB" id="A0A9P0LQ17"/>
<accession>A0A9P0LQ17</accession>